<comment type="caution">
    <text evidence="1">The sequence shown here is derived from an EMBL/GenBank/DDBJ whole genome shotgun (WGS) entry which is preliminary data.</text>
</comment>
<accession>A0A8X7V908</accession>
<keyword evidence="2" id="KW-1185">Reference proteome</keyword>
<dbReference type="Proteomes" id="UP000886595">
    <property type="component" value="Unassembled WGS sequence"/>
</dbReference>
<evidence type="ECO:0000313" key="2">
    <source>
        <dbReference type="Proteomes" id="UP000886595"/>
    </source>
</evidence>
<dbReference type="EMBL" id="JAAMPC010000006">
    <property type="protein sequence ID" value="KAG2306914.1"/>
    <property type="molecule type" value="Genomic_DNA"/>
</dbReference>
<protein>
    <submittedName>
        <fullName evidence="1">Uncharacterized protein</fullName>
    </submittedName>
</protein>
<evidence type="ECO:0000313" key="1">
    <source>
        <dbReference type="EMBL" id="KAG2306914.1"/>
    </source>
</evidence>
<organism evidence="1 2">
    <name type="scientific">Brassica carinata</name>
    <name type="common">Ethiopian mustard</name>
    <name type="synonym">Abyssinian cabbage</name>
    <dbReference type="NCBI Taxonomy" id="52824"/>
    <lineage>
        <taxon>Eukaryota</taxon>
        <taxon>Viridiplantae</taxon>
        <taxon>Streptophyta</taxon>
        <taxon>Embryophyta</taxon>
        <taxon>Tracheophyta</taxon>
        <taxon>Spermatophyta</taxon>
        <taxon>Magnoliopsida</taxon>
        <taxon>eudicotyledons</taxon>
        <taxon>Gunneridae</taxon>
        <taxon>Pentapetalae</taxon>
        <taxon>rosids</taxon>
        <taxon>malvids</taxon>
        <taxon>Brassicales</taxon>
        <taxon>Brassicaceae</taxon>
        <taxon>Brassiceae</taxon>
        <taxon>Brassica</taxon>
    </lineage>
</organism>
<reference evidence="1 2" key="1">
    <citation type="submission" date="2020-02" db="EMBL/GenBank/DDBJ databases">
        <authorList>
            <person name="Ma Q."/>
            <person name="Huang Y."/>
            <person name="Song X."/>
            <person name="Pei D."/>
        </authorList>
    </citation>
    <scope>NUCLEOTIDE SEQUENCE [LARGE SCALE GENOMIC DNA]</scope>
    <source>
        <strain evidence="1">Sxm20200214</strain>
        <tissue evidence="1">Leaf</tissue>
    </source>
</reference>
<sequence length="155" mass="17268">MRSFVEDQIVVRQSKYGVNQIMGVLEAVRVWKNEGITIPESKVKHLERDLVVRLEAASLVIPVKMEDKDLAMIPSFDFSVPLDPVPPSLTKGLEDAVSARVAKEEARRHEDAARRRPSERGGGARLAVGRLCFLCFRDLADVDLFVGVVAMFLHA</sequence>
<gene>
    <name evidence="1" type="ORF">Bca52824_026662</name>
</gene>
<name>A0A8X7V908_BRACI</name>
<dbReference type="AlphaFoldDB" id="A0A8X7V908"/>
<proteinExistence type="predicted"/>